<proteinExistence type="predicted"/>
<dbReference type="WBParaSite" id="Pan_g19786.t1">
    <property type="protein sequence ID" value="Pan_g19786.t1"/>
    <property type="gene ID" value="Pan_g19786"/>
</dbReference>
<dbReference type="Proteomes" id="UP000492821">
    <property type="component" value="Unassembled WGS sequence"/>
</dbReference>
<evidence type="ECO:0000313" key="3">
    <source>
        <dbReference type="WBParaSite" id="Pan_g19786.t1"/>
    </source>
</evidence>
<feature type="chain" id="PRO_5028864914" evidence="1">
    <location>
        <begin position="18"/>
        <end position="210"/>
    </location>
</feature>
<evidence type="ECO:0000313" key="2">
    <source>
        <dbReference type="Proteomes" id="UP000492821"/>
    </source>
</evidence>
<keyword evidence="2" id="KW-1185">Reference proteome</keyword>
<evidence type="ECO:0000256" key="1">
    <source>
        <dbReference type="SAM" id="SignalP"/>
    </source>
</evidence>
<sequence>MLLQVLFFVLSITFVDCHHCVFLRNDCTLYVVEDCGGFDFGDNNALNNDCRNAHMQQLAWLDHQYLIIAANPSESTLKMNIVPLEVTGFENPKTITVQTVDFSHVIGYQCRFDANMFVMAVFERFLYFTIVCHNGAKIGLVKGVISQTGQWFIPYGSLSYSDINPRLYDGIFAHRTEKSEDVLIYGYKRIVILRAAKSRDARLCDGGGFS</sequence>
<feature type="signal peptide" evidence="1">
    <location>
        <begin position="1"/>
        <end position="17"/>
    </location>
</feature>
<name>A0A7E4VDN5_PANRE</name>
<protein>
    <submittedName>
        <fullName evidence="3">Sema domain-containing protein</fullName>
    </submittedName>
</protein>
<reference evidence="3" key="2">
    <citation type="submission" date="2020-10" db="UniProtKB">
        <authorList>
            <consortium name="WormBaseParasite"/>
        </authorList>
    </citation>
    <scope>IDENTIFICATION</scope>
</reference>
<accession>A0A7E4VDN5</accession>
<keyword evidence="1" id="KW-0732">Signal</keyword>
<dbReference type="AlphaFoldDB" id="A0A7E4VDN5"/>
<organism evidence="2 3">
    <name type="scientific">Panagrellus redivivus</name>
    <name type="common">Microworm</name>
    <dbReference type="NCBI Taxonomy" id="6233"/>
    <lineage>
        <taxon>Eukaryota</taxon>
        <taxon>Metazoa</taxon>
        <taxon>Ecdysozoa</taxon>
        <taxon>Nematoda</taxon>
        <taxon>Chromadorea</taxon>
        <taxon>Rhabditida</taxon>
        <taxon>Tylenchina</taxon>
        <taxon>Panagrolaimomorpha</taxon>
        <taxon>Panagrolaimoidea</taxon>
        <taxon>Panagrolaimidae</taxon>
        <taxon>Panagrellus</taxon>
    </lineage>
</organism>
<reference evidence="2" key="1">
    <citation type="journal article" date="2013" name="Genetics">
        <title>The draft genome and transcriptome of Panagrellus redivivus are shaped by the harsh demands of a free-living lifestyle.</title>
        <authorList>
            <person name="Srinivasan J."/>
            <person name="Dillman A.R."/>
            <person name="Macchietto M.G."/>
            <person name="Heikkinen L."/>
            <person name="Lakso M."/>
            <person name="Fracchia K.M."/>
            <person name="Antoshechkin I."/>
            <person name="Mortazavi A."/>
            <person name="Wong G."/>
            <person name="Sternberg P.W."/>
        </authorList>
    </citation>
    <scope>NUCLEOTIDE SEQUENCE [LARGE SCALE GENOMIC DNA]</scope>
    <source>
        <strain evidence="2">MT8872</strain>
    </source>
</reference>